<evidence type="ECO:0000313" key="3">
    <source>
        <dbReference type="Proteomes" id="UP000177810"/>
    </source>
</evidence>
<accession>A0A1G2F4F8</accession>
<protein>
    <recommendedName>
        <fullName evidence="4">PPM-type phosphatase domain-containing protein</fullName>
    </recommendedName>
</protein>
<sequence>MDQSRFNLYFREIIYHHPSAKKDSVCGVFSYEALNVEEANLGNLYLVGKISNLPPKKHKNFDFLLTLLASAIKREFYSDHRRTTIEALESALQSANMYLADFTKRGHKEWLGNLDFACLAFSQNNIHIGQTGDMLIYIMRKDAISNIARKFTAQKQNDQPLKTFSNIASGTLEENDKLLITTQDLLEITSNQKIKELLSQSSTEQLYEFIKDYLEGQKKNKEASVKYLSCLILEAGGKAAISKKKQLNQEEITKIDTLDLESILNSHSIKINEKIKNRISVSSGLRKPINAILKFHIHNYLLILFLISFILLSPYFIQKIYYEIKISQANNLIKRINETIFKSKISLAYQDQTRSQALLQRVDNLMMSVSSILDKLPEKVKEKPTQKFENIQKDLENQQNSINNVINIEEPEEIADLSKNSFTFFPQGILKLENILYFYELNSGFLYKINLDDINNHILVFLSSKDTFKLGTAKDDSLVLLSSPEKIYIYNKNDNYNTLLLKPGVENTLNIKDITNYENNLYFLDAEKLNILKYSSGETYLEGTEWLKNEFKQDLTNAQSLAVDGNVFILKADGLIFEYAQGKKLKEIRPRVSPILNNGGELFTNSQMKNLYILDPINKRIIAQNKKDDFNIQYMSEKFDSLKDFWVEPDEKTIYILNDSKVYRINT</sequence>
<dbReference type="Proteomes" id="UP000177810">
    <property type="component" value="Unassembled WGS sequence"/>
</dbReference>
<keyword evidence="1" id="KW-0812">Transmembrane</keyword>
<proteinExistence type="predicted"/>
<dbReference type="InterPro" id="IPR036457">
    <property type="entry name" value="PPM-type-like_dom_sf"/>
</dbReference>
<evidence type="ECO:0000256" key="1">
    <source>
        <dbReference type="SAM" id="Phobius"/>
    </source>
</evidence>
<evidence type="ECO:0000313" key="2">
    <source>
        <dbReference type="EMBL" id="OGZ32817.1"/>
    </source>
</evidence>
<feature type="transmembrane region" description="Helical" evidence="1">
    <location>
        <begin position="297"/>
        <end position="317"/>
    </location>
</feature>
<evidence type="ECO:0008006" key="4">
    <source>
        <dbReference type="Google" id="ProtNLM"/>
    </source>
</evidence>
<dbReference type="EMBL" id="MHMT01000013">
    <property type="protein sequence ID" value="OGZ32817.1"/>
    <property type="molecule type" value="Genomic_DNA"/>
</dbReference>
<keyword evidence="1" id="KW-1133">Transmembrane helix</keyword>
<reference evidence="2 3" key="1">
    <citation type="journal article" date="2016" name="Nat. Commun.">
        <title>Thousands of microbial genomes shed light on interconnected biogeochemical processes in an aquifer system.</title>
        <authorList>
            <person name="Anantharaman K."/>
            <person name="Brown C.T."/>
            <person name="Hug L.A."/>
            <person name="Sharon I."/>
            <person name="Castelle C.J."/>
            <person name="Probst A.J."/>
            <person name="Thomas B.C."/>
            <person name="Singh A."/>
            <person name="Wilkins M.J."/>
            <person name="Karaoz U."/>
            <person name="Brodie E.L."/>
            <person name="Williams K.H."/>
            <person name="Hubbard S.S."/>
            <person name="Banfield J.F."/>
        </authorList>
    </citation>
    <scope>NUCLEOTIDE SEQUENCE [LARGE SCALE GENOMIC DNA]</scope>
</reference>
<dbReference type="AlphaFoldDB" id="A0A1G2F4F8"/>
<dbReference type="STRING" id="1801990.A2V69_03250"/>
<gene>
    <name evidence="2" type="ORF">A2V69_03250</name>
</gene>
<comment type="caution">
    <text evidence="2">The sequence shown here is derived from an EMBL/GenBank/DDBJ whole genome shotgun (WGS) entry which is preliminary data.</text>
</comment>
<keyword evidence="1" id="KW-0472">Membrane</keyword>
<organism evidence="2 3">
    <name type="scientific">Candidatus Portnoybacteria bacterium RBG_13_40_8</name>
    <dbReference type="NCBI Taxonomy" id="1801990"/>
    <lineage>
        <taxon>Bacteria</taxon>
        <taxon>Candidatus Portnoyibacteriota</taxon>
    </lineage>
</organism>
<name>A0A1G2F4F8_9BACT</name>
<dbReference type="SUPFAM" id="SSF81606">
    <property type="entry name" value="PP2C-like"/>
    <property type="match status" value="1"/>
</dbReference>